<dbReference type="InterPro" id="IPR037196">
    <property type="entry name" value="HSP90_C"/>
</dbReference>
<dbReference type="Gene3D" id="3.30.230.80">
    <property type="match status" value="1"/>
</dbReference>
<dbReference type="GO" id="GO:0016887">
    <property type="term" value="F:ATP hydrolysis activity"/>
    <property type="evidence" value="ECO:0007669"/>
    <property type="project" value="InterPro"/>
</dbReference>
<dbReference type="EMBL" id="PITJ01000747">
    <property type="protein sequence ID" value="TBU01299.1"/>
    <property type="molecule type" value="Genomic_DNA"/>
</dbReference>
<dbReference type="GO" id="GO:0005524">
    <property type="term" value="F:ATP binding"/>
    <property type="evidence" value="ECO:0007669"/>
    <property type="project" value="UniProtKB-KW"/>
</dbReference>
<accession>A0A4Q9L1N5</accession>
<dbReference type="InterPro" id="IPR020575">
    <property type="entry name" value="Hsp90_N"/>
</dbReference>
<protein>
    <submittedName>
        <fullName evidence="6">Hsp90-like protein</fullName>
    </submittedName>
</protein>
<dbReference type="GO" id="GO:0140662">
    <property type="term" value="F:ATP-dependent protein folding chaperone"/>
    <property type="evidence" value="ECO:0007669"/>
    <property type="project" value="InterPro"/>
</dbReference>
<dbReference type="Gene3D" id="1.20.120.790">
    <property type="entry name" value="Heat shock protein 90, C-terminal domain"/>
    <property type="match status" value="1"/>
</dbReference>
<dbReference type="PANTHER" id="PTHR11528">
    <property type="entry name" value="HEAT SHOCK PROTEIN 90 FAMILY MEMBER"/>
    <property type="match status" value="1"/>
</dbReference>
<dbReference type="InterPro" id="IPR020568">
    <property type="entry name" value="Ribosomal_Su5_D2-typ_SF"/>
</dbReference>
<keyword evidence="3" id="KW-0067">ATP-binding</keyword>
<proteinExistence type="inferred from homology"/>
<evidence type="ECO:0000256" key="4">
    <source>
        <dbReference type="ARBA" id="ARBA00023186"/>
    </source>
</evidence>
<dbReference type="InterPro" id="IPR001404">
    <property type="entry name" value="Hsp90_fam"/>
</dbReference>
<dbReference type="SUPFAM" id="SSF55874">
    <property type="entry name" value="ATPase domain of HSP90 chaperone/DNA topoisomerase II/histidine kinase"/>
    <property type="match status" value="1"/>
</dbReference>
<reference evidence="6 7" key="1">
    <citation type="submission" date="2017-12" db="EMBL/GenBank/DDBJ databases">
        <authorList>
            <person name="Pombert J.-F."/>
            <person name="Haag K.L."/>
            <person name="Ebert D."/>
        </authorList>
    </citation>
    <scope>NUCLEOTIDE SEQUENCE [LARGE SCALE GENOMIC DNA]</scope>
    <source>
        <strain evidence="6">FI-OER-3-3</strain>
    </source>
</reference>
<dbReference type="GO" id="GO:0051082">
    <property type="term" value="F:unfolded protein binding"/>
    <property type="evidence" value="ECO:0007669"/>
    <property type="project" value="InterPro"/>
</dbReference>
<organism evidence="6 7">
    <name type="scientific">Hamiltosporidium tvaerminnensis</name>
    <dbReference type="NCBI Taxonomy" id="1176355"/>
    <lineage>
        <taxon>Eukaryota</taxon>
        <taxon>Fungi</taxon>
        <taxon>Fungi incertae sedis</taxon>
        <taxon>Microsporidia</taxon>
        <taxon>Dubosqiidae</taxon>
        <taxon>Hamiltosporidium</taxon>
    </lineage>
</organism>
<feature type="compositionally biased region" description="Acidic residues" evidence="5">
    <location>
        <begin position="280"/>
        <end position="293"/>
    </location>
</feature>
<evidence type="ECO:0000313" key="6">
    <source>
        <dbReference type="EMBL" id="TBU01299.1"/>
    </source>
</evidence>
<feature type="region of interest" description="Disordered" evidence="5">
    <location>
        <begin position="726"/>
        <end position="826"/>
    </location>
</feature>
<keyword evidence="2" id="KW-0547">Nucleotide-binding</keyword>
<dbReference type="Pfam" id="PF13589">
    <property type="entry name" value="HATPase_c_3"/>
    <property type="match status" value="1"/>
</dbReference>
<gene>
    <name evidence="6" type="ORF">CWI37_0747p0010</name>
</gene>
<evidence type="ECO:0000313" key="7">
    <source>
        <dbReference type="Proteomes" id="UP000292362"/>
    </source>
</evidence>
<evidence type="ECO:0000256" key="2">
    <source>
        <dbReference type="ARBA" id="ARBA00022741"/>
    </source>
</evidence>
<comment type="caution">
    <text evidence="6">The sequence shown here is derived from an EMBL/GenBank/DDBJ whole genome shotgun (WGS) entry which is preliminary data.</text>
</comment>
<evidence type="ECO:0000256" key="3">
    <source>
        <dbReference type="ARBA" id="ARBA00022840"/>
    </source>
</evidence>
<feature type="compositionally biased region" description="Basic and acidic residues" evidence="5">
    <location>
        <begin position="238"/>
        <end position="279"/>
    </location>
</feature>
<dbReference type="PRINTS" id="PR00775">
    <property type="entry name" value="HEATSHOCK90"/>
</dbReference>
<comment type="similarity">
    <text evidence="1">Belongs to the heat shock protein 90 family.</text>
</comment>
<sequence length="826" mass="94125">MNPQKNTNTFLKHLKTTFITLIYLHLSIQTQHEFTLDTNLFENISSLLLQNQNSFIKELISNSIDANKKLVSETGIGDADINKHILITLNKKENIFSIRDRGIGMSYEELTNYVGKVGASGTRANKKEDSDFIGQFGVGLYSTLSVADGVEIVSRRYNSDQGYKFTFQKGSTKYTLDPVTSPIGTTVTVKISPKHQDKITQDTVTKWVKENLLRDPSSARFKVQMKVIDKEGKVVIRETDTSKQTEEKVEEKGEKGENEKIESTKEEIESTNESTKEDKEDKEENDNDSDGVYDLEMTPWSYSKDLEELKIIFKKCFDSSSSTLLNAFNVKFSISQTNSEDVIVPVNFEALVFMPEISDMRMFGMENKGAVRVYVSGSMVHDPRLKSVPELLSPMYIILRSRDAQLTSSREEFLCSENTIKSIYSNLQTKVVDTIKNMSGKVLESYNTHIKSGLLNAKKENNEKLVNKLAIILPFETVDGLVTLGKFNEGVTGDKIYYTSIPISDYKMRGGLKHPLFDGIEIPFFFLNGLNDEQVIQAVVKFDNKELCDIVSYGVEKTKVKYDKEGKEDEKEEKSSGIDFIDFARKVLKSDCSSVVVSQRLKECPFCVKMESRRMSAGMKSVLGVNTIQKSVFRQMFEVKPIFEVNMEHEEVKRLDELSRVDEDRAGVLLKSYFLGTSVLCGVDVYDKVGSYLGLVNNGRVGLGLEMVKDEGMVETGAKITVGEDKDQKGYGFKEEEDEMDREDKDKDNEIEEKDREEEYKEDKEYKEYKEDSMDREEEEYKEEIEEGDEDSISKEVIQEDKKEDEKEEVKDVPKAVVEEELKEEL</sequence>
<dbReference type="Gene3D" id="3.30.565.10">
    <property type="entry name" value="Histidine kinase-like ATPase, C-terminal domain"/>
    <property type="match status" value="1"/>
</dbReference>
<feature type="region of interest" description="Disordered" evidence="5">
    <location>
        <begin position="238"/>
        <end position="294"/>
    </location>
</feature>
<feature type="compositionally biased region" description="Basic and acidic residues" evidence="5">
    <location>
        <begin position="742"/>
        <end position="773"/>
    </location>
</feature>
<dbReference type="Pfam" id="PF00183">
    <property type="entry name" value="HSP90"/>
    <property type="match status" value="1"/>
</dbReference>
<name>A0A4Q9L1N5_9MICR</name>
<dbReference type="Proteomes" id="UP000292362">
    <property type="component" value="Unassembled WGS sequence"/>
</dbReference>
<evidence type="ECO:0000256" key="5">
    <source>
        <dbReference type="SAM" id="MobiDB-lite"/>
    </source>
</evidence>
<feature type="compositionally biased region" description="Basic and acidic residues" evidence="5">
    <location>
        <begin position="792"/>
        <end position="826"/>
    </location>
</feature>
<evidence type="ECO:0000256" key="1">
    <source>
        <dbReference type="ARBA" id="ARBA00008239"/>
    </source>
</evidence>
<keyword evidence="4" id="KW-0143">Chaperone</keyword>
<dbReference type="SUPFAM" id="SSF110942">
    <property type="entry name" value="HSP90 C-terminal domain"/>
    <property type="match status" value="1"/>
</dbReference>
<dbReference type="SUPFAM" id="SSF54211">
    <property type="entry name" value="Ribosomal protein S5 domain 2-like"/>
    <property type="match status" value="1"/>
</dbReference>
<feature type="compositionally biased region" description="Acidic residues" evidence="5">
    <location>
        <begin position="774"/>
        <end position="791"/>
    </location>
</feature>
<dbReference type="AlphaFoldDB" id="A0A4Q9L1N5"/>
<dbReference type="VEuPathDB" id="MicrosporidiaDB:CWI37_0747p0010"/>
<dbReference type="InterPro" id="IPR036890">
    <property type="entry name" value="HATPase_C_sf"/>
</dbReference>